<evidence type="ECO:0000256" key="13">
    <source>
        <dbReference type="ARBA" id="ARBA00023136"/>
    </source>
</evidence>
<evidence type="ECO:0000256" key="17">
    <source>
        <dbReference type="ARBA" id="ARBA00023180"/>
    </source>
</evidence>
<evidence type="ECO:0000256" key="14">
    <source>
        <dbReference type="ARBA" id="ARBA00023139"/>
    </source>
</evidence>
<evidence type="ECO:0000256" key="2">
    <source>
        <dbReference type="ARBA" id="ARBA00004603"/>
    </source>
</evidence>
<dbReference type="PROSITE" id="PS50853">
    <property type="entry name" value="FN3"/>
    <property type="match status" value="1"/>
</dbReference>
<dbReference type="AlphaFoldDB" id="L5JYH6"/>
<evidence type="ECO:0000256" key="23">
    <source>
        <dbReference type="PIRSR" id="PIRSR016567-50"/>
    </source>
</evidence>
<evidence type="ECO:0000256" key="19">
    <source>
        <dbReference type="ARBA" id="ARBA00023288"/>
    </source>
</evidence>
<sequence>MAQDVTSEVGGAPRTMLDLLGVATLVLVAGMSWVLPAAAGETNLKSPQNVEVYIIDDTFILKWNQSDESVGNVTFSADYKTPGMDNWEKLPGCQNITSTKCDFSPLKINVFEELNLRIRAEKGNNVSSWSIVDSFIPIKQDIRAPLLSLGNGEHLPVLGALHLVQAQPGVPTFPLAHIGPPEVHLDPEDKAIIVNISPPGTKNSTMWAMASTSFIYSVVIWKKSSSVEDRTEIVIPGSKINKLSPETTYCLKVKAGLRSQRKVAFYSPAYCVNTTVENKLPPPENIQISAENQVYVLKWNYTHENVTFQAQWLHAFMTKIPENYSGKWKQIPNCENVTTTQCVFPQNVFPKGIYFIRVKASDGNNTSFWSEEEKFDTDRQIVILPPVIDMKPINNNSLRVCFGTPKGSQNKSVNQHFPLIYEIWFWENISNAESKIVKERADFTFPNLKPLTVYCIKARALIETAKWNKSSVFSDTVCEKTKPGTTSKTWLITGICVAFLIPVVLYVVKVFLKFINYVFFPSSKPPSTIDECFSEQPLKNLFFSTSEEETERCFIIENIDTISVVEETNQIDENHKIYNSQTSQDSGNYSNEDENSGSKTSEDFLQEETE</sequence>
<evidence type="ECO:0000256" key="5">
    <source>
        <dbReference type="ARBA" id="ARBA00022475"/>
    </source>
</evidence>
<keyword evidence="16 22" id="KW-0675">Receptor</keyword>
<evidence type="ECO:0000256" key="18">
    <source>
        <dbReference type="ARBA" id="ARBA00023228"/>
    </source>
</evidence>
<proteinExistence type="inferred from homology"/>
<evidence type="ECO:0000256" key="1">
    <source>
        <dbReference type="ARBA" id="ARBA00004371"/>
    </source>
</evidence>
<keyword evidence="14" id="KW-0564">Palmitate</keyword>
<dbReference type="Proteomes" id="UP000010552">
    <property type="component" value="Unassembled WGS sequence"/>
</dbReference>
<feature type="disulfide bond" evidence="23">
    <location>
        <begin position="334"/>
        <end position="342"/>
    </location>
</feature>
<keyword evidence="9" id="KW-0677">Repeat</keyword>
<keyword evidence="17" id="KW-0325">Glycoprotein</keyword>
<dbReference type="GO" id="GO:0005764">
    <property type="term" value="C:lysosome"/>
    <property type="evidence" value="ECO:0007669"/>
    <property type="project" value="UniProtKB-SubCell"/>
</dbReference>
<evidence type="ECO:0000256" key="11">
    <source>
        <dbReference type="ARBA" id="ARBA00022843"/>
    </source>
</evidence>
<feature type="domain" description="Fibronectin type-III" evidence="27">
    <location>
        <begin position="282"/>
        <end position="380"/>
    </location>
</feature>
<reference evidence="29" key="1">
    <citation type="journal article" date="2013" name="Science">
        <title>Comparative analysis of bat genomes provides insight into the evolution of flight and immunity.</title>
        <authorList>
            <person name="Zhang G."/>
            <person name="Cowled C."/>
            <person name="Shi Z."/>
            <person name="Huang Z."/>
            <person name="Bishop-Lilly K.A."/>
            <person name="Fang X."/>
            <person name="Wynne J.W."/>
            <person name="Xiong Z."/>
            <person name="Baker M.L."/>
            <person name="Zhao W."/>
            <person name="Tachedjian M."/>
            <person name="Zhu Y."/>
            <person name="Zhou P."/>
            <person name="Jiang X."/>
            <person name="Ng J."/>
            <person name="Yang L."/>
            <person name="Wu L."/>
            <person name="Xiao J."/>
            <person name="Feng Y."/>
            <person name="Chen Y."/>
            <person name="Sun X."/>
            <person name="Zhang Y."/>
            <person name="Marsh G.A."/>
            <person name="Crameri G."/>
            <person name="Broder C.C."/>
            <person name="Frey K.G."/>
            <person name="Wang L.F."/>
            <person name="Wang J."/>
        </authorList>
    </citation>
    <scope>NUCLEOTIDE SEQUENCE [LARGE SCALE GENOMIC DNA]</scope>
</reference>
<dbReference type="eggNOG" id="ENOG502RISU">
    <property type="taxonomic scope" value="Eukaryota"/>
</dbReference>
<feature type="disulfide bond" evidence="23">
    <location>
        <begin position="250"/>
        <end position="271"/>
    </location>
</feature>
<dbReference type="InterPro" id="IPR050650">
    <property type="entry name" value="Type-II_Cytokine-TF_Rcpt"/>
</dbReference>
<evidence type="ECO:0000256" key="3">
    <source>
        <dbReference type="ARBA" id="ARBA00005399"/>
    </source>
</evidence>
<evidence type="ECO:0000313" key="29">
    <source>
        <dbReference type="Proteomes" id="UP000010552"/>
    </source>
</evidence>
<keyword evidence="10 22" id="KW-0967">Endosome</keyword>
<keyword evidence="18 22" id="KW-0458">Lysosome</keyword>
<keyword evidence="5 22" id="KW-1003">Cell membrane</keyword>
<dbReference type="SUPFAM" id="SSF49265">
    <property type="entry name" value="Fibronectin type III"/>
    <property type="match status" value="4"/>
</dbReference>
<feature type="compositionally biased region" description="Polar residues" evidence="25">
    <location>
        <begin position="577"/>
        <end position="590"/>
    </location>
</feature>
<keyword evidence="19" id="KW-0449">Lipoprotein</keyword>
<keyword evidence="13 22" id="KW-0472">Membrane</keyword>
<dbReference type="Pfam" id="PF01108">
    <property type="entry name" value="Tissue_fac"/>
    <property type="match status" value="1"/>
</dbReference>
<dbReference type="GO" id="GO:0019962">
    <property type="term" value="F:type I interferon binding"/>
    <property type="evidence" value="ECO:0007669"/>
    <property type="project" value="UniProtKB-UniRule"/>
</dbReference>
<keyword evidence="8" id="KW-0732">Signal</keyword>
<dbReference type="GO" id="GO:0032496">
    <property type="term" value="P:response to lipopolysaccharide"/>
    <property type="evidence" value="ECO:0007669"/>
    <property type="project" value="UniProtKB-UniRule"/>
</dbReference>
<evidence type="ECO:0000256" key="21">
    <source>
        <dbReference type="ARBA" id="ARBA00064230"/>
    </source>
</evidence>
<dbReference type="InterPro" id="IPR003961">
    <property type="entry name" value="FN3_dom"/>
</dbReference>
<keyword evidence="15 23" id="KW-1015">Disulfide bond</keyword>
<dbReference type="PANTHER" id="PTHR20859:SF54">
    <property type="entry name" value="INTERFERON ALPHA_BETA RECEPTOR 1"/>
    <property type="match status" value="1"/>
</dbReference>
<dbReference type="GO" id="GO:0005886">
    <property type="term" value="C:plasma membrane"/>
    <property type="evidence" value="ECO:0007669"/>
    <property type="project" value="UniProtKB-SubCell"/>
</dbReference>
<dbReference type="CDD" id="cd00063">
    <property type="entry name" value="FN3"/>
    <property type="match status" value="1"/>
</dbReference>
<dbReference type="EMBL" id="KB031068">
    <property type="protein sequence ID" value="ELK04504.1"/>
    <property type="molecule type" value="Genomic_DNA"/>
</dbReference>
<dbReference type="PANTHER" id="PTHR20859">
    <property type="entry name" value="INTERFERON/INTERLEUKIN RECEPTOR"/>
    <property type="match status" value="1"/>
</dbReference>
<comment type="similarity">
    <text evidence="3 22">Belongs to the type II cytokine receptor family.</text>
</comment>
<comment type="function">
    <text evidence="22">Together with IFNAR2, forms the heterodimeric receptor for type I interferons (including interferons alpha, beta, epsilon, omega and kappa). Type I interferon binding activates the JAK-STAT signaling cascade. Can also act independently of IFNAR2: form an active IFNB1 receptor by itself and activate a signaling cascade that does not involve activation of the JAK-STAT pathway.</text>
</comment>
<dbReference type="Gene3D" id="2.60.40.10">
    <property type="entry name" value="Immunoglobulins"/>
    <property type="match status" value="4"/>
</dbReference>
<evidence type="ECO:0000256" key="7">
    <source>
        <dbReference type="ARBA" id="ARBA00022692"/>
    </source>
</evidence>
<dbReference type="STRING" id="9402.L5JYH6"/>
<evidence type="ECO:0000313" key="28">
    <source>
        <dbReference type="EMBL" id="ELK04504.1"/>
    </source>
</evidence>
<dbReference type="InParanoid" id="L5JYH6"/>
<dbReference type="Pfam" id="PF09294">
    <property type="entry name" value="Interfer-bind"/>
    <property type="match status" value="2"/>
</dbReference>
<keyword evidence="29" id="KW-1185">Reference proteome</keyword>
<evidence type="ECO:0000256" key="24">
    <source>
        <dbReference type="PIRSR" id="PIRSR016567-51"/>
    </source>
</evidence>
<dbReference type="InterPro" id="IPR016669">
    <property type="entry name" value="Interferon_alpha/beta_rcpt-1"/>
</dbReference>
<comment type="subcellular location">
    <subcellularLocation>
        <location evidence="22">Cell membrane</location>
        <topology evidence="22">Single-pass type I membrane protein</topology>
    </subcellularLocation>
    <subcellularLocation>
        <location evidence="2 22">Late endosome</location>
    </subcellularLocation>
    <subcellularLocation>
        <location evidence="1 22">Lysosome</location>
    </subcellularLocation>
    <text evidence="22">Interferon binding triggers internalization of the receptor from the cell membrane into endosomes and then into lysosomes.</text>
</comment>
<evidence type="ECO:0000256" key="9">
    <source>
        <dbReference type="ARBA" id="ARBA00022737"/>
    </source>
</evidence>
<keyword evidence="24" id="KW-1017">Isopeptide bond</keyword>
<evidence type="ECO:0000256" key="15">
    <source>
        <dbReference type="ARBA" id="ARBA00023157"/>
    </source>
</evidence>
<evidence type="ECO:0000256" key="6">
    <source>
        <dbReference type="ARBA" id="ARBA00022553"/>
    </source>
</evidence>
<keyword evidence="12 22" id="KW-1133">Transmembrane helix</keyword>
<evidence type="ECO:0000256" key="4">
    <source>
        <dbReference type="ARBA" id="ARBA00016784"/>
    </source>
</evidence>
<dbReference type="FunFam" id="2.60.40.10:FF:000842">
    <property type="entry name" value="Interferon receptor 1 isoform 4"/>
    <property type="match status" value="2"/>
</dbReference>
<dbReference type="InterPro" id="IPR013783">
    <property type="entry name" value="Ig-like_fold"/>
</dbReference>
<evidence type="ECO:0000256" key="8">
    <source>
        <dbReference type="ARBA" id="ARBA00022729"/>
    </source>
</evidence>
<evidence type="ECO:0000256" key="22">
    <source>
        <dbReference type="PIRNR" id="PIRNR016567"/>
    </source>
</evidence>
<accession>L5JYH6</accession>
<keyword evidence="7 22" id="KW-0812">Transmembrane</keyword>
<dbReference type="GO" id="GO:0004905">
    <property type="term" value="F:type I interferon receptor activity"/>
    <property type="evidence" value="ECO:0007669"/>
    <property type="project" value="UniProtKB-UniRule"/>
</dbReference>
<evidence type="ECO:0000256" key="20">
    <source>
        <dbReference type="ARBA" id="ARBA00032112"/>
    </source>
</evidence>
<feature type="transmembrane region" description="Helical" evidence="26">
    <location>
        <begin position="19"/>
        <end position="39"/>
    </location>
</feature>
<dbReference type="GO" id="GO:0009615">
    <property type="term" value="P:response to virus"/>
    <property type="evidence" value="ECO:0007669"/>
    <property type="project" value="UniProtKB-ARBA"/>
</dbReference>
<feature type="cross-link" description="Glycyl lysine isopeptide (Lys-Gly) (interchain with G-Cter in ubiquitin)" evidence="24">
    <location>
        <position position="576"/>
    </location>
</feature>
<dbReference type="InterPro" id="IPR015373">
    <property type="entry name" value="Interferon/interleukin_rcp_dom"/>
</dbReference>
<dbReference type="GO" id="GO:0009893">
    <property type="term" value="P:positive regulation of metabolic process"/>
    <property type="evidence" value="ECO:0007669"/>
    <property type="project" value="UniProtKB-ARBA"/>
</dbReference>
<evidence type="ECO:0000256" key="25">
    <source>
        <dbReference type="SAM" id="MobiDB-lite"/>
    </source>
</evidence>
<protein>
    <recommendedName>
        <fullName evidence="4 22">Interferon alpha/beta receptor 1</fullName>
        <shortName evidence="22">IFN-R-1</shortName>
        <shortName evidence="22">IFN-alpha/beta receptor 1</shortName>
    </recommendedName>
    <alternativeName>
        <fullName evidence="20 22">Type I interferon receptor 1</fullName>
    </alternativeName>
</protein>
<evidence type="ECO:0000256" key="12">
    <source>
        <dbReference type="ARBA" id="ARBA00022989"/>
    </source>
</evidence>
<evidence type="ECO:0000256" key="10">
    <source>
        <dbReference type="ARBA" id="ARBA00022753"/>
    </source>
</evidence>
<dbReference type="InterPro" id="IPR036116">
    <property type="entry name" value="FN3_sf"/>
</dbReference>
<feature type="disulfide bond" evidence="23">
    <location>
        <begin position="93"/>
        <end position="101"/>
    </location>
</feature>
<evidence type="ECO:0000256" key="26">
    <source>
        <dbReference type="SAM" id="Phobius"/>
    </source>
</evidence>
<evidence type="ECO:0000259" key="27">
    <source>
        <dbReference type="PROSITE" id="PS50853"/>
    </source>
</evidence>
<gene>
    <name evidence="28" type="ORF">PAL_GLEAN10025738</name>
</gene>
<comment type="subunit">
    <text evidence="21">Heterodimer with IFNAR2; forming the receptor for type I interferon. Interacts with TYK2. Interacts with STAT1 and STAT2; the interaction requires its phosphorylation at Tyr-482. Interacts (serine-phosphorylated form) with FBXW11, the substrate recognition component of a SCF (SKP1-CUL1-F-box protein) E3 ubiquitin-protein ligase complex. Interacts with SHMT2; this promotes interaction with ABRAXAS2 and the BRISC complex. Interacts with TRIM10; this interaction prevents association between IFNAR1 and TYK2.</text>
</comment>
<evidence type="ECO:0000256" key="16">
    <source>
        <dbReference type="ARBA" id="ARBA00023170"/>
    </source>
</evidence>
<dbReference type="FunFam" id="2.60.40.10:FF:001563">
    <property type="entry name" value="Interferon receptor 1 isoform 4"/>
    <property type="match status" value="1"/>
</dbReference>
<feature type="transmembrane region" description="Helical" evidence="26">
    <location>
        <begin position="490"/>
        <end position="512"/>
    </location>
</feature>
<organism evidence="28 29">
    <name type="scientific">Pteropus alecto</name>
    <name type="common">Black flying fox</name>
    <dbReference type="NCBI Taxonomy" id="9402"/>
    <lineage>
        <taxon>Eukaryota</taxon>
        <taxon>Metazoa</taxon>
        <taxon>Chordata</taxon>
        <taxon>Craniata</taxon>
        <taxon>Vertebrata</taxon>
        <taxon>Euteleostomi</taxon>
        <taxon>Mammalia</taxon>
        <taxon>Eutheria</taxon>
        <taxon>Laurasiatheria</taxon>
        <taxon>Chiroptera</taxon>
        <taxon>Yinpterochiroptera</taxon>
        <taxon>Pteropodoidea</taxon>
        <taxon>Pteropodidae</taxon>
        <taxon>Pteropodinae</taxon>
        <taxon>Pteropus</taxon>
    </lineage>
</organism>
<keyword evidence="11 24" id="KW-0832">Ubl conjugation</keyword>
<feature type="region of interest" description="Disordered" evidence="25">
    <location>
        <begin position="575"/>
        <end position="610"/>
    </location>
</feature>
<dbReference type="GO" id="GO:0005770">
    <property type="term" value="C:late endosome"/>
    <property type="evidence" value="ECO:0007669"/>
    <property type="project" value="UniProtKB-SubCell"/>
</dbReference>
<feature type="disulfide bond" evidence="23">
    <location>
        <begin position="455"/>
        <end position="478"/>
    </location>
</feature>
<dbReference type="FunCoup" id="L5JYH6">
    <property type="interactions" value="1680"/>
</dbReference>
<dbReference type="FunFam" id="2.60.40.10:FF:001548">
    <property type="entry name" value="Interferon receptor 1 isoform 4"/>
    <property type="match status" value="1"/>
</dbReference>
<name>L5JYH6_PTEAL</name>
<dbReference type="PIRSF" id="PIRSF016567">
    <property type="entry name" value="IFN_alpha/beta_recept-1"/>
    <property type="match status" value="1"/>
</dbReference>
<keyword evidence="6" id="KW-0597">Phosphoprotein</keyword>
<dbReference type="GO" id="GO:0035457">
    <property type="term" value="P:cellular response to interferon-alpha"/>
    <property type="evidence" value="ECO:0007669"/>
    <property type="project" value="UniProtKB-UniRule"/>
</dbReference>